<sequence>MRVLLTGAAGFIGRHVLSTLTDAEHEVVALDALLESVHGPDPVPPDGIIRADIRDPDALDPLLRGIDVVVHLAAAIPPGSSAGGGNGSSMGVQGPPGLPPRDAGPGPRTGAMGAVPGRGATGALPGTGEMNAVRGRGATGASPGTGGMRAVRGNGAVGAMPGTGGMNAVRGRGATGASSGTGEMNAGPGTGEMRSGRGGGAVGAGPGAGEMGAARGSGAVERGTGGIGAIRPGGPNVQRGPVFAAHNDFGTAVLLAAMERAGVRRLVLASSVSVYGEGRYRGLRSGPFFPGVRRRADLDRGMFDHRAPRSGEILTWEPVGEDAPLRPRTGYAASKAAQENYAMAWGAATGAGVTVLRYHHVYGDPVRENAALRAHSGVAARFRAELVAGRSPYVFEDGGQVRDFVHVRDVAAATAAVVQRPLSGFVPLNIASGHPITLWEMASIMSRALDGPNPVVSGQYRITDARHIVADPQRARRTVDFTAAVAPAQGLAEYAATGVRS</sequence>
<dbReference type="SUPFAM" id="SSF51735">
    <property type="entry name" value="NAD(P)-binding Rossmann-fold domains"/>
    <property type="match status" value="1"/>
</dbReference>
<dbReference type="InterPro" id="IPR036291">
    <property type="entry name" value="NAD(P)-bd_dom_sf"/>
</dbReference>
<accession>A0A7K0D2U9</accession>
<dbReference type="GO" id="GO:0008712">
    <property type="term" value="F:ADP-glyceromanno-heptose 6-epimerase activity"/>
    <property type="evidence" value="ECO:0007669"/>
    <property type="project" value="UniProtKB-EC"/>
</dbReference>
<feature type="region of interest" description="Disordered" evidence="1">
    <location>
        <begin position="78"/>
        <end position="109"/>
    </location>
</feature>
<feature type="compositionally biased region" description="Gly residues" evidence="1">
    <location>
        <begin position="196"/>
        <end position="210"/>
    </location>
</feature>
<comment type="caution">
    <text evidence="3">The sequence shown here is derived from an EMBL/GenBank/DDBJ whole genome shotgun (WGS) entry which is preliminary data.</text>
</comment>
<feature type="domain" description="NAD-dependent epimerase/dehydratase" evidence="2">
    <location>
        <begin position="319"/>
        <end position="425"/>
    </location>
</feature>
<protein>
    <submittedName>
        <fullName evidence="3">ADP-L-glycero-D-manno-heptose-6-epimerase</fullName>
        <ecNumber evidence="3">5.1.3.20</ecNumber>
    </submittedName>
</protein>
<organism evidence="3 4">
    <name type="scientific">Nocardia macrotermitis</name>
    <dbReference type="NCBI Taxonomy" id="2585198"/>
    <lineage>
        <taxon>Bacteria</taxon>
        <taxon>Bacillati</taxon>
        <taxon>Actinomycetota</taxon>
        <taxon>Actinomycetes</taxon>
        <taxon>Mycobacteriales</taxon>
        <taxon>Nocardiaceae</taxon>
        <taxon>Nocardia</taxon>
    </lineage>
</organism>
<dbReference type="InterPro" id="IPR001509">
    <property type="entry name" value="Epimerase_deHydtase"/>
</dbReference>
<reference evidence="3 4" key="1">
    <citation type="submission" date="2019-10" db="EMBL/GenBank/DDBJ databases">
        <title>Nocardia macrotermitis sp. nov. and Nocardia aurantia sp. nov., isolated from the gut of fungus growing-termite Macrotermes natalensis.</title>
        <authorList>
            <person name="Benndorf R."/>
            <person name="Schwitalla J."/>
            <person name="Martin K."/>
            <person name="De Beer W."/>
            <person name="Kaster A.-K."/>
            <person name="Vollmers J."/>
            <person name="Poulsen M."/>
            <person name="Beemelmanns C."/>
        </authorList>
    </citation>
    <scope>NUCLEOTIDE SEQUENCE [LARGE SCALE GENOMIC DNA]</scope>
    <source>
        <strain evidence="3 4">RB20</strain>
    </source>
</reference>
<dbReference type="AlphaFoldDB" id="A0A7K0D2U9"/>
<dbReference type="EMBL" id="WEGK01000005">
    <property type="protein sequence ID" value="MQY19582.1"/>
    <property type="molecule type" value="Genomic_DNA"/>
</dbReference>
<feature type="region of interest" description="Disordered" evidence="1">
    <location>
        <begin position="172"/>
        <end position="234"/>
    </location>
</feature>
<dbReference type="Gene3D" id="3.40.50.720">
    <property type="entry name" value="NAD(P)-binding Rossmann-like Domain"/>
    <property type="match status" value="2"/>
</dbReference>
<dbReference type="Proteomes" id="UP000438448">
    <property type="component" value="Unassembled WGS sequence"/>
</dbReference>
<dbReference type="Pfam" id="PF01370">
    <property type="entry name" value="Epimerase"/>
    <property type="match status" value="2"/>
</dbReference>
<dbReference type="OrthoDB" id="9801785at2"/>
<dbReference type="RefSeq" id="WP_153410403.1">
    <property type="nucleotide sequence ID" value="NZ_WEGK01000005.1"/>
</dbReference>
<dbReference type="PANTHER" id="PTHR43245">
    <property type="entry name" value="BIFUNCTIONAL POLYMYXIN RESISTANCE PROTEIN ARNA"/>
    <property type="match status" value="1"/>
</dbReference>
<evidence type="ECO:0000259" key="2">
    <source>
        <dbReference type="Pfam" id="PF01370"/>
    </source>
</evidence>
<proteinExistence type="predicted"/>
<feature type="domain" description="NAD-dependent epimerase/dehydratase" evidence="2">
    <location>
        <begin position="3"/>
        <end position="75"/>
    </location>
</feature>
<keyword evidence="3" id="KW-0413">Isomerase</keyword>
<evidence type="ECO:0000313" key="4">
    <source>
        <dbReference type="Proteomes" id="UP000438448"/>
    </source>
</evidence>
<keyword evidence="4" id="KW-1185">Reference proteome</keyword>
<dbReference type="PANTHER" id="PTHR43245:SF13">
    <property type="entry name" value="UDP-D-APIOSE_UDP-D-XYLOSE SYNTHASE 2"/>
    <property type="match status" value="1"/>
</dbReference>
<feature type="compositionally biased region" description="Low complexity" evidence="1">
    <location>
        <begin position="172"/>
        <end position="182"/>
    </location>
</feature>
<dbReference type="InterPro" id="IPR050177">
    <property type="entry name" value="Lipid_A_modif_metabolic_enz"/>
</dbReference>
<gene>
    <name evidence="3" type="primary">hldD</name>
    <name evidence="3" type="ORF">NRB20_26720</name>
</gene>
<evidence type="ECO:0000256" key="1">
    <source>
        <dbReference type="SAM" id="MobiDB-lite"/>
    </source>
</evidence>
<evidence type="ECO:0000313" key="3">
    <source>
        <dbReference type="EMBL" id="MQY19582.1"/>
    </source>
</evidence>
<name>A0A7K0D2U9_9NOCA</name>
<dbReference type="EC" id="5.1.3.20" evidence="3"/>